<sequence length="1156" mass="125434">MSLFDAVPRGAGSPVPFAQEDLARVFDAKTLQRGRTLILSGSVVLGEVEGRIAAVVTDLGRRLEVGVTPVRGRNRIVFDKHCSCGRTACAHMAAAAMLALDTKPEWRSVSLLDLVDKPPADKPAAERSAPDRTAAAPSLFDPPPAPPARAPVETAPPRPALALVKPPAPEPPAPKPQAVRRVRWTLEPGQGETALFITAALVATLPAGDDALPASPREVLAHAPRDLDGDADRAIARLLGGGGVVRTPVAKSRGEAVDRLLRRLLQTGRLRWRDGTPLAEAAARPVRAFRDPVTRKLRPTGLPEGGVLLKGQSYWCVDPAAGTLAPVDLQVVEVPKARPASASPSASPSAAPALARPVPRAAVGRPVPRPAPQPSSIPSPSIALPRDLRVPPVRSGAAEAAEIVERSPRIVARLGRVVTPSDGLVDVLRLSFDYGEPDQPAEIEPDDQRQFARFEDRFGSVTFVRRDKAAEQEALDRLAAFGFAQARVEPPKGALNSRGTRVHWLTGARAEERWSAFVTGEVPALTAAGWTVEIGADFGTKVIEPGSEVEVAVRDGGDGWFDLDVGVEIEGERRPLLPILAQLVERGGLSATRVIEGRAHLVLDDGNVLALPVERVERLLSVLEALLDSGRRSDDRLKVPLAEADGLLDIDDLIARRAGESAQIDGYLRRLREEDDALPDLMPPPGFQGELRDYQRAGLGWMQRLRANGMGGILADDMGLGKTAQTLAHIATEEHEGRLTDPVLVVVPTSLVPNWVAEAGRFTPRLRVVVLHGGDRHDRLDELGRAHIVVTTYGVVARDLDLLKRQAWHMLVLDEAQAIKNPDSKATRAVCALDARHRLCLSGTPVENNLGELWSQFAFLMPGLLGDRKEFTKRFRTPIEKRGDNTRANMLMRRIRPFLLRRTKEAVAKELPPKTEVVVRIDLDRDQRDLYETIRLSVNETVRAALAVGGLARNTITVIDALLKLRQVCCDPRLVKIPAAARVRESAKLAALTDMVTEMVPEGRRILVFSQFTTMLDLIKVELEKAAIPYVELTGRTLDRAEPVRRFQAGEVPVFLISLKAGGRGLNLTAADTVIHYDPWWNPAAEDQATDRAYRIGQDKPVFVYKLIASNTVEERILDLQRRKGSLSAATIEGKGLVNALDGGDIDYLLGTGAEG</sequence>
<evidence type="ECO:0000259" key="6">
    <source>
        <dbReference type="PROSITE" id="PS51194"/>
    </source>
</evidence>
<dbReference type="CDD" id="cd18793">
    <property type="entry name" value="SF2_C_SNF"/>
    <property type="match status" value="1"/>
</dbReference>
<evidence type="ECO:0000256" key="1">
    <source>
        <dbReference type="ARBA" id="ARBA00022801"/>
    </source>
</evidence>
<dbReference type="PROSITE" id="PS51194">
    <property type="entry name" value="HELICASE_CTER"/>
    <property type="match status" value="1"/>
</dbReference>
<dbReference type="GO" id="GO:0005524">
    <property type="term" value="F:ATP binding"/>
    <property type="evidence" value="ECO:0007669"/>
    <property type="project" value="InterPro"/>
</dbReference>
<dbReference type="SMART" id="SM00490">
    <property type="entry name" value="HELICc"/>
    <property type="match status" value="1"/>
</dbReference>
<feature type="domain" description="SWIM-type" evidence="4">
    <location>
        <begin position="74"/>
        <end position="100"/>
    </location>
</feature>
<dbReference type="PROSITE" id="PS50966">
    <property type="entry name" value="ZF_SWIM"/>
    <property type="match status" value="1"/>
</dbReference>
<dbReference type="SUPFAM" id="SSF52540">
    <property type="entry name" value="P-loop containing nucleoside triphosphate hydrolases"/>
    <property type="match status" value="2"/>
</dbReference>
<dbReference type="InterPro" id="IPR027417">
    <property type="entry name" value="P-loop_NTPase"/>
</dbReference>
<feature type="compositionally biased region" description="Pro residues" evidence="3">
    <location>
        <begin position="166"/>
        <end position="175"/>
    </location>
</feature>
<keyword evidence="7" id="KW-0547">Nucleotide-binding</keyword>
<dbReference type="SMART" id="SM00487">
    <property type="entry name" value="DEXDc"/>
    <property type="match status" value="1"/>
</dbReference>
<keyword evidence="2" id="KW-0862">Zinc</keyword>
<dbReference type="KEGG" id="azz:DEW08_29475"/>
<dbReference type="InterPro" id="IPR000330">
    <property type="entry name" value="SNF2_N"/>
</dbReference>
<organism evidence="7 8">
    <name type="scientific">Azospirillum thermophilum</name>
    <dbReference type="NCBI Taxonomy" id="2202148"/>
    <lineage>
        <taxon>Bacteria</taxon>
        <taxon>Pseudomonadati</taxon>
        <taxon>Pseudomonadota</taxon>
        <taxon>Alphaproteobacteria</taxon>
        <taxon>Rhodospirillales</taxon>
        <taxon>Azospirillaceae</taxon>
        <taxon>Azospirillum</taxon>
    </lineage>
</organism>
<dbReference type="CDD" id="cd18012">
    <property type="entry name" value="DEXQc_arch_SWI2_SNF2"/>
    <property type="match status" value="1"/>
</dbReference>
<dbReference type="EMBL" id="CP029358">
    <property type="protein sequence ID" value="AWK90115.1"/>
    <property type="molecule type" value="Genomic_DNA"/>
</dbReference>
<keyword evidence="7" id="KW-0347">Helicase</keyword>
<dbReference type="OrthoDB" id="9814088at2"/>
<dbReference type="Gene3D" id="3.40.50.300">
    <property type="entry name" value="P-loop containing nucleotide triphosphate hydrolases"/>
    <property type="match status" value="1"/>
</dbReference>
<geneLocation type="plasmid" evidence="7 8">
    <name>unnamed3</name>
</geneLocation>
<evidence type="ECO:0000256" key="3">
    <source>
        <dbReference type="SAM" id="MobiDB-lite"/>
    </source>
</evidence>
<dbReference type="Proteomes" id="UP000245629">
    <property type="component" value="Plasmid unnamed3"/>
</dbReference>
<keyword evidence="1" id="KW-0378">Hydrolase</keyword>
<dbReference type="InterPro" id="IPR049730">
    <property type="entry name" value="SNF2/RAD54-like_C"/>
</dbReference>
<feature type="region of interest" description="Disordered" evidence="3">
    <location>
        <begin position="362"/>
        <end position="386"/>
    </location>
</feature>
<feature type="compositionally biased region" description="Basic and acidic residues" evidence="3">
    <location>
        <begin position="117"/>
        <end position="130"/>
    </location>
</feature>
<feature type="compositionally biased region" description="Pro residues" evidence="3">
    <location>
        <begin position="140"/>
        <end position="159"/>
    </location>
</feature>
<dbReference type="AlphaFoldDB" id="A0A2S2D0A1"/>
<feature type="domain" description="Helicase ATP-binding" evidence="5">
    <location>
        <begin position="703"/>
        <end position="863"/>
    </location>
</feature>
<keyword evidence="7" id="KW-0067">ATP-binding</keyword>
<dbReference type="Pfam" id="PF00271">
    <property type="entry name" value="Helicase_C"/>
    <property type="match status" value="1"/>
</dbReference>
<name>A0A2S2D0A1_9PROT</name>
<dbReference type="GO" id="GO:0008270">
    <property type="term" value="F:zinc ion binding"/>
    <property type="evidence" value="ECO:0007669"/>
    <property type="project" value="UniProtKB-KW"/>
</dbReference>
<dbReference type="GO" id="GO:0004386">
    <property type="term" value="F:helicase activity"/>
    <property type="evidence" value="ECO:0007669"/>
    <property type="project" value="UniProtKB-KW"/>
</dbReference>
<evidence type="ECO:0000313" key="7">
    <source>
        <dbReference type="EMBL" id="AWK90115.1"/>
    </source>
</evidence>
<dbReference type="PROSITE" id="PS51192">
    <property type="entry name" value="HELICASE_ATP_BIND_1"/>
    <property type="match status" value="1"/>
</dbReference>
<reference evidence="8" key="1">
    <citation type="submission" date="2018-05" db="EMBL/GenBank/DDBJ databases">
        <title>Azospirillum thermophila sp. nov., a novel isolated from hot spring.</title>
        <authorList>
            <person name="Zhao Z."/>
        </authorList>
    </citation>
    <scope>NUCLEOTIDE SEQUENCE [LARGE SCALE GENOMIC DNA]</scope>
    <source>
        <strain evidence="8">CFH 70021</strain>
        <plasmid evidence="8">unnamed3</plasmid>
    </source>
</reference>
<dbReference type="Gene3D" id="3.40.50.10810">
    <property type="entry name" value="Tandem AAA-ATPase domain"/>
    <property type="match status" value="1"/>
</dbReference>
<dbReference type="InterPro" id="IPR014001">
    <property type="entry name" value="Helicase_ATP-bd"/>
</dbReference>
<evidence type="ECO:0000256" key="2">
    <source>
        <dbReference type="PROSITE-ProRule" id="PRU00325"/>
    </source>
</evidence>
<keyword evidence="2" id="KW-0479">Metal-binding</keyword>
<evidence type="ECO:0000259" key="5">
    <source>
        <dbReference type="PROSITE" id="PS51192"/>
    </source>
</evidence>
<keyword evidence="2" id="KW-0863">Zinc-finger</keyword>
<dbReference type="GO" id="GO:0016787">
    <property type="term" value="F:hydrolase activity"/>
    <property type="evidence" value="ECO:0007669"/>
    <property type="project" value="UniProtKB-KW"/>
</dbReference>
<feature type="region of interest" description="Disordered" evidence="3">
    <location>
        <begin position="117"/>
        <end position="177"/>
    </location>
</feature>
<dbReference type="Pfam" id="PF00176">
    <property type="entry name" value="SNF2-rel_dom"/>
    <property type="match status" value="1"/>
</dbReference>
<dbReference type="InterPro" id="IPR038718">
    <property type="entry name" value="SNF2-like_sf"/>
</dbReference>
<feature type="compositionally biased region" description="Pro residues" evidence="3">
    <location>
        <begin position="367"/>
        <end position="377"/>
    </location>
</feature>
<proteinExistence type="predicted"/>
<feature type="domain" description="Helicase C-terminal" evidence="6">
    <location>
        <begin position="991"/>
        <end position="1138"/>
    </location>
</feature>
<evidence type="ECO:0000313" key="8">
    <source>
        <dbReference type="Proteomes" id="UP000245629"/>
    </source>
</evidence>
<protein>
    <submittedName>
        <fullName evidence="7">ATP-dependent helicase</fullName>
    </submittedName>
</protein>
<dbReference type="InterPro" id="IPR007527">
    <property type="entry name" value="Znf_SWIM"/>
</dbReference>
<gene>
    <name evidence="7" type="ORF">DEW08_29475</name>
</gene>
<evidence type="ECO:0000259" key="4">
    <source>
        <dbReference type="PROSITE" id="PS50966"/>
    </source>
</evidence>
<accession>A0A2S2D0A1</accession>
<keyword evidence="7" id="KW-0614">Plasmid</keyword>
<dbReference type="RefSeq" id="WP_109334098.1">
    <property type="nucleotide sequence ID" value="NZ_CP029358.1"/>
</dbReference>
<dbReference type="InterPro" id="IPR001650">
    <property type="entry name" value="Helicase_C-like"/>
</dbReference>
<dbReference type="PANTHER" id="PTHR10799">
    <property type="entry name" value="SNF2/RAD54 HELICASE FAMILY"/>
    <property type="match status" value="1"/>
</dbReference>
<keyword evidence="8" id="KW-1185">Reference proteome</keyword>